<comment type="caution">
    <text evidence="1">The sequence shown here is derived from an EMBL/GenBank/DDBJ whole genome shotgun (WGS) entry which is preliminary data.</text>
</comment>
<gene>
    <name evidence="1" type="ORF">PsorP6_009916</name>
</gene>
<dbReference type="Proteomes" id="UP001163321">
    <property type="component" value="Chromosome 5"/>
</dbReference>
<proteinExistence type="predicted"/>
<evidence type="ECO:0000313" key="1">
    <source>
        <dbReference type="EMBL" id="KAI9911266.1"/>
    </source>
</evidence>
<dbReference type="EMBL" id="CM047584">
    <property type="protein sequence ID" value="KAI9911266.1"/>
    <property type="molecule type" value="Genomic_DNA"/>
</dbReference>
<reference evidence="1 2" key="1">
    <citation type="journal article" date="2022" name="bioRxiv">
        <title>The genome of the oomycete Peronosclerospora sorghi, a cosmopolitan pathogen of maize and sorghum, is inflated with dispersed pseudogenes.</title>
        <authorList>
            <person name="Fletcher K."/>
            <person name="Martin F."/>
            <person name="Isakeit T."/>
            <person name="Cavanaugh K."/>
            <person name="Magill C."/>
            <person name="Michelmore R."/>
        </authorList>
    </citation>
    <scope>NUCLEOTIDE SEQUENCE [LARGE SCALE GENOMIC DNA]</scope>
    <source>
        <strain evidence="1">P6</strain>
    </source>
</reference>
<protein>
    <submittedName>
        <fullName evidence="1">Uncharacterized protein</fullName>
    </submittedName>
</protein>
<keyword evidence="2" id="KW-1185">Reference proteome</keyword>
<sequence length="284" mass="32259">MAPSTDLLDSFSFRSLKSSYCWSSSTFWSGFSPSTDTNSPATEFTSPFRDVPSPLLIFDTGLFLSFIGLVGANTTLPRYITIITFRHVTNLAHLEVHGHFLQKWPSLPHFLHVLPAVGFLFDMFMLPRFDDSCWSSSFRVVEDESFFKYPSHHRTTMRIVVSLLAFFIVLASAQTWEELEVNSAEENLLTEILSTEKYYNVTMRERACWSSMISLKRQVLTMGSNFRVRMQGCLSESLGKSNPKVGHCDGTCKPKDLCLSYYYAPWVNDTLNIQSINPANEGDC</sequence>
<name>A0ACC0VZV5_9STRA</name>
<evidence type="ECO:0000313" key="2">
    <source>
        <dbReference type="Proteomes" id="UP001163321"/>
    </source>
</evidence>
<organism evidence="1 2">
    <name type="scientific">Peronosclerospora sorghi</name>
    <dbReference type="NCBI Taxonomy" id="230839"/>
    <lineage>
        <taxon>Eukaryota</taxon>
        <taxon>Sar</taxon>
        <taxon>Stramenopiles</taxon>
        <taxon>Oomycota</taxon>
        <taxon>Peronosporomycetes</taxon>
        <taxon>Peronosporales</taxon>
        <taxon>Peronosporaceae</taxon>
        <taxon>Peronosclerospora</taxon>
    </lineage>
</organism>
<accession>A0ACC0VZV5</accession>